<gene>
    <name evidence="1" type="ORF">E2C01_044293</name>
</gene>
<organism evidence="1 2">
    <name type="scientific">Portunus trituberculatus</name>
    <name type="common">Swimming crab</name>
    <name type="synonym">Neptunus trituberculatus</name>
    <dbReference type="NCBI Taxonomy" id="210409"/>
    <lineage>
        <taxon>Eukaryota</taxon>
        <taxon>Metazoa</taxon>
        <taxon>Ecdysozoa</taxon>
        <taxon>Arthropoda</taxon>
        <taxon>Crustacea</taxon>
        <taxon>Multicrustacea</taxon>
        <taxon>Malacostraca</taxon>
        <taxon>Eumalacostraca</taxon>
        <taxon>Eucarida</taxon>
        <taxon>Decapoda</taxon>
        <taxon>Pleocyemata</taxon>
        <taxon>Brachyura</taxon>
        <taxon>Eubrachyura</taxon>
        <taxon>Portunoidea</taxon>
        <taxon>Portunidae</taxon>
        <taxon>Portuninae</taxon>
        <taxon>Portunus</taxon>
    </lineage>
</organism>
<comment type="caution">
    <text evidence="1">The sequence shown here is derived from an EMBL/GenBank/DDBJ whole genome shotgun (WGS) entry which is preliminary data.</text>
</comment>
<dbReference type="AlphaFoldDB" id="A0A5B7G1W0"/>
<evidence type="ECO:0000313" key="1">
    <source>
        <dbReference type="EMBL" id="MPC50464.1"/>
    </source>
</evidence>
<sequence>MPRKIWHPEYRKYPLPYMVSNIFVIIEACARYKYTFLCAAQESYHGIPLPWYQLLSGEGNTVIFRGLPLISGPTMTIRDAVT</sequence>
<protein>
    <submittedName>
        <fullName evidence="1">Uncharacterized protein</fullName>
    </submittedName>
</protein>
<dbReference type="EMBL" id="VSRR010009522">
    <property type="protein sequence ID" value="MPC50464.1"/>
    <property type="molecule type" value="Genomic_DNA"/>
</dbReference>
<name>A0A5B7G1W0_PORTR</name>
<reference evidence="1 2" key="1">
    <citation type="submission" date="2019-05" db="EMBL/GenBank/DDBJ databases">
        <title>Another draft genome of Portunus trituberculatus and its Hox gene families provides insights of decapod evolution.</title>
        <authorList>
            <person name="Jeong J.-H."/>
            <person name="Song I."/>
            <person name="Kim S."/>
            <person name="Choi T."/>
            <person name="Kim D."/>
            <person name="Ryu S."/>
            <person name="Kim W."/>
        </authorList>
    </citation>
    <scope>NUCLEOTIDE SEQUENCE [LARGE SCALE GENOMIC DNA]</scope>
    <source>
        <tissue evidence="1">Muscle</tissue>
    </source>
</reference>
<accession>A0A5B7G1W0</accession>
<evidence type="ECO:0000313" key="2">
    <source>
        <dbReference type="Proteomes" id="UP000324222"/>
    </source>
</evidence>
<keyword evidence="2" id="KW-1185">Reference proteome</keyword>
<dbReference type="Proteomes" id="UP000324222">
    <property type="component" value="Unassembled WGS sequence"/>
</dbReference>
<proteinExistence type="predicted"/>